<dbReference type="CDD" id="cd00118">
    <property type="entry name" value="LysM"/>
    <property type="match status" value="1"/>
</dbReference>
<dbReference type="Pfam" id="PF01476">
    <property type="entry name" value="LysM"/>
    <property type="match status" value="1"/>
</dbReference>
<dbReference type="InterPro" id="IPR036779">
    <property type="entry name" value="LysM_dom_sf"/>
</dbReference>
<evidence type="ECO:0000313" key="2">
    <source>
        <dbReference type="EMBL" id="MDI9243375.1"/>
    </source>
</evidence>
<dbReference type="RefSeq" id="WP_283231799.1">
    <property type="nucleotide sequence ID" value="NZ_JASGBQ010000032.1"/>
</dbReference>
<feature type="domain" description="LysM" evidence="1">
    <location>
        <begin position="469"/>
        <end position="512"/>
    </location>
</feature>
<dbReference type="Gene3D" id="3.10.350.10">
    <property type="entry name" value="LysM domain"/>
    <property type="match status" value="1"/>
</dbReference>
<comment type="caution">
    <text evidence="2">The sequence shown here is derived from an EMBL/GenBank/DDBJ whole genome shotgun (WGS) entry which is preliminary data.</text>
</comment>
<accession>A0AAP4BCP8</accession>
<reference evidence="2 3" key="1">
    <citation type="submission" date="2023-05" db="EMBL/GenBank/DDBJ databases">
        <title>[ruminococcus] sp. nov., isolated from a pig farm feces dump.</title>
        <authorList>
            <person name="Chang Y.-H."/>
        </authorList>
    </citation>
    <scope>NUCLEOTIDE SEQUENCE [LARGE SCALE GENOMIC DNA]</scope>
    <source>
        <strain evidence="2 3">YH-rum2234</strain>
    </source>
</reference>
<protein>
    <submittedName>
        <fullName evidence="2">DUF3794 domain-containing protein</fullName>
    </submittedName>
</protein>
<organism evidence="2 3">
    <name type="scientific">Fusibacillus kribbianus</name>
    <dbReference type="NCBI Taxonomy" id="3044208"/>
    <lineage>
        <taxon>Bacteria</taxon>
        <taxon>Bacillati</taxon>
        <taxon>Bacillota</taxon>
        <taxon>Clostridia</taxon>
        <taxon>Lachnospirales</taxon>
        <taxon>Lachnospiraceae</taxon>
        <taxon>Fusibacillus</taxon>
    </lineage>
</organism>
<gene>
    <name evidence="2" type="ORF">QJ036_13050</name>
</gene>
<dbReference type="EMBL" id="JASGBQ010000032">
    <property type="protein sequence ID" value="MDI9243375.1"/>
    <property type="molecule type" value="Genomic_DNA"/>
</dbReference>
<dbReference type="InterPro" id="IPR024300">
    <property type="entry name" value="SipL_SPOCS_dom"/>
</dbReference>
<dbReference type="SUPFAM" id="SSF54106">
    <property type="entry name" value="LysM domain"/>
    <property type="match status" value="1"/>
</dbReference>
<dbReference type="Proteomes" id="UP001300383">
    <property type="component" value="Unassembled WGS sequence"/>
</dbReference>
<dbReference type="PROSITE" id="PS51782">
    <property type="entry name" value="LYSM"/>
    <property type="match status" value="1"/>
</dbReference>
<dbReference type="Pfam" id="PF12673">
    <property type="entry name" value="SipL"/>
    <property type="match status" value="3"/>
</dbReference>
<dbReference type="InterPro" id="IPR018392">
    <property type="entry name" value="LysM"/>
</dbReference>
<dbReference type="SMART" id="SM00257">
    <property type="entry name" value="LysM"/>
    <property type="match status" value="1"/>
</dbReference>
<keyword evidence="3" id="KW-1185">Reference proteome</keyword>
<evidence type="ECO:0000313" key="3">
    <source>
        <dbReference type="Proteomes" id="UP001300383"/>
    </source>
</evidence>
<proteinExistence type="predicted"/>
<evidence type="ECO:0000259" key="1">
    <source>
        <dbReference type="PROSITE" id="PS51782"/>
    </source>
</evidence>
<name>A0AAP4BCP8_9FIRM</name>
<dbReference type="AlphaFoldDB" id="A0AAP4BCP8"/>
<sequence length="520" mass="58700">MELTKKSIRMCRLKKRAISQITMDDDFIVPDVKPDIEKIILDDGDVEIEEVRRLAEKAELRGKLHYRLLYHPAEGGGLHAMQGTIPFDEYVNVPELADKDYLQAEAEIEDLTIELIHSRKINVKAILTFRLNVEGIDEETAVTEVTDEAPVEVLMRVIRAAQTAVCQKDTYRLKEEIGLSGSQPDIEELLWNQCRLRNVQIRPMDGQLSIQGNLHVFCVYRGPEAHIPPQWLEKEIPFAGSVELPDAAEDMYPEITARLGHCQMDIQPDFDGENRSIALDVVMELDIKLYEEETIQVVSDVYSPAKELSPEYLPSQVEEIVVKNSSRTRLTERLKSGSQDNILQICHVDGVVRVDDKKPVEGGLLLEGALCLKILYMTDSDSCPLQSMKGVIPFQYKAEARGMNEQCMYQLNTGLEQLGAVMLGGGEIEVKAVVLFDMLVRKQLKEQLITGITEEPLDLDRIQKLPGIVVYAVQPEDTLWKIAKKFHASVDSLRKLNELSEDTLSPGKRLLVLKQVEEAV</sequence>